<protein>
    <recommendedName>
        <fullName evidence="3">Cupin</fullName>
    </recommendedName>
</protein>
<accession>A0A9W6JYG1</accession>
<dbReference type="InterPro" id="IPR047121">
    <property type="entry name" value="YjiB-like"/>
</dbReference>
<dbReference type="PIRSF" id="PIRSF019307">
    <property type="entry name" value="UCP019307"/>
    <property type="match status" value="1"/>
</dbReference>
<dbReference type="PANTHER" id="PTHR36448:SF2">
    <property type="entry name" value="CUPIN TYPE-1 DOMAIN-CONTAINING PROTEIN"/>
    <property type="match status" value="1"/>
</dbReference>
<organism evidence="1 2">
    <name type="scientific">Ancylobacter defluvii</name>
    <dbReference type="NCBI Taxonomy" id="1282440"/>
    <lineage>
        <taxon>Bacteria</taxon>
        <taxon>Pseudomonadati</taxon>
        <taxon>Pseudomonadota</taxon>
        <taxon>Alphaproteobacteria</taxon>
        <taxon>Hyphomicrobiales</taxon>
        <taxon>Xanthobacteraceae</taxon>
        <taxon>Ancylobacter</taxon>
    </lineage>
</organism>
<dbReference type="AlphaFoldDB" id="A0A9W6JYG1"/>
<keyword evidence="2" id="KW-1185">Reference proteome</keyword>
<proteinExistence type="predicted"/>
<dbReference type="EMBL" id="BSFM01000014">
    <property type="protein sequence ID" value="GLK84629.1"/>
    <property type="molecule type" value="Genomic_DNA"/>
</dbReference>
<dbReference type="InterPro" id="IPR014710">
    <property type="entry name" value="RmlC-like_jellyroll"/>
</dbReference>
<dbReference type="CDD" id="cd02219">
    <property type="entry name" value="cupin_YjlB-like"/>
    <property type="match status" value="1"/>
</dbReference>
<dbReference type="Gene3D" id="2.60.120.10">
    <property type="entry name" value="Jelly Rolls"/>
    <property type="match status" value="1"/>
</dbReference>
<evidence type="ECO:0008006" key="3">
    <source>
        <dbReference type="Google" id="ProtNLM"/>
    </source>
</evidence>
<reference evidence="1" key="2">
    <citation type="submission" date="2023-01" db="EMBL/GenBank/DDBJ databases">
        <authorList>
            <person name="Sun Q."/>
            <person name="Evtushenko L."/>
        </authorList>
    </citation>
    <scope>NUCLEOTIDE SEQUENCE</scope>
    <source>
        <strain evidence="1">VKM B-2789</strain>
    </source>
</reference>
<comment type="caution">
    <text evidence="1">The sequence shown here is derived from an EMBL/GenBank/DDBJ whole genome shotgun (WGS) entry which is preliminary data.</text>
</comment>
<dbReference type="PANTHER" id="PTHR36448">
    <property type="entry name" value="BLR7373 PROTEIN"/>
    <property type="match status" value="1"/>
</dbReference>
<name>A0A9W6JYG1_9HYPH</name>
<gene>
    <name evidence="1" type="ORF">GCM10017653_26990</name>
</gene>
<evidence type="ECO:0000313" key="2">
    <source>
        <dbReference type="Proteomes" id="UP001143330"/>
    </source>
</evidence>
<evidence type="ECO:0000313" key="1">
    <source>
        <dbReference type="EMBL" id="GLK84629.1"/>
    </source>
</evidence>
<sequence length="165" mass="17787">MPIPEHLRFKPSAGVPNNPDLPVLIYRAALPADPARIEAAINANDWDCRWRDGIFDYHHFHSTAHETLGIARGTAQVMIGGEGGAALKLAPGDVVVLPAGTGHRRLEASVDFLVVGAYPLGQDYEIERPSANGLDEAFARIRAVPLPGGDPVEGREGPLMQLWKV</sequence>
<dbReference type="InterPro" id="IPR011051">
    <property type="entry name" value="RmlC_Cupin_sf"/>
</dbReference>
<dbReference type="SUPFAM" id="SSF51182">
    <property type="entry name" value="RmlC-like cupins"/>
    <property type="match status" value="1"/>
</dbReference>
<dbReference type="RefSeq" id="WP_213364506.1">
    <property type="nucleotide sequence ID" value="NZ_BSFM01000014.1"/>
</dbReference>
<dbReference type="Proteomes" id="UP001143330">
    <property type="component" value="Unassembled WGS sequence"/>
</dbReference>
<dbReference type="InterPro" id="IPR014500">
    <property type="entry name" value="UCP019307_cupin"/>
</dbReference>
<reference evidence="1" key="1">
    <citation type="journal article" date="2014" name="Int. J. Syst. Evol. Microbiol.">
        <title>Complete genome sequence of Corynebacterium casei LMG S-19264T (=DSM 44701T), isolated from a smear-ripened cheese.</title>
        <authorList>
            <consortium name="US DOE Joint Genome Institute (JGI-PGF)"/>
            <person name="Walter F."/>
            <person name="Albersmeier A."/>
            <person name="Kalinowski J."/>
            <person name="Ruckert C."/>
        </authorList>
    </citation>
    <scope>NUCLEOTIDE SEQUENCE</scope>
    <source>
        <strain evidence="1">VKM B-2789</strain>
    </source>
</reference>